<dbReference type="Gene3D" id="3.90.1330.10">
    <property type="entry name" value="Alpha-glucuronidase, C-terminal domain"/>
    <property type="match status" value="1"/>
</dbReference>
<dbReference type="InterPro" id="IPR041542">
    <property type="entry name" value="GH43_C2"/>
</dbReference>
<dbReference type="AlphaFoldDB" id="A0A7Z0WP32"/>
<evidence type="ECO:0000256" key="6">
    <source>
        <dbReference type="ARBA" id="ARBA00023326"/>
    </source>
</evidence>
<dbReference type="SUPFAM" id="SSF55545">
    <property type="entry name" value="beta-N-acetylhexosaminidase-like domain"/>
    <property type="match status" value="1"/>
</dbReference>
<name>A0A7Z0WP32_9PSEU</name>
<organism evidence="14 15">
    <name type="scientific">Actinophytocola xinjiangensis</name>
    <dbReference type="NCBI Taxonomy" id="485602"/>
    <lineage>
        <taxon>Bacteria</taxon>
        <taxon>Bacillati</taxon>
        <taxon>Actinomycetota</taxon>
        <taxon>Actinomycetes</taxon>
        <taxon>Pseudonocardiales</taxon>
        <taxon>Pseudonocardiaceae</taxon>
    </lineage>
</organism>
<feature type="domain" description="Alpha glucuronidase N-terminal" evidence="10">
    <location>
        <begin position="77"/>
        <end position="197"/>
    </location>
</feature>
<evidence type="ECO:0000256" key="2">
    <source>
        <dbReference type="ARBA" id="ARBA00022651"/>
    </source>
</evidence>
<proteinExistence type="inferred from homology"/>
<keyword evidence="6 7" id="KW-0624">Polysaccharide degradation</keyword>
<dbReference type="EC" id="3.2.1.131" evidence="7"/>
<dbReference type="GO" id="GO:0045493">
    <property type="term" value="P:xylan catabolic process"/>
    <property type="evidence" value="ECO:0007669"/>
    <property type="project" value="UniProtKB-KW"/>
</dbReference>
<dbReference type="InterPro" id="IPR037054">
    <property type="entry name" value="A-glucoronidase_C_sf"/>
</dbReference>
<dbReference type="InterPro" id="IPR005154">
    <property type="entry name" value="Glyco_hydro_67_aGlcAse_N"/>
</dbReference>
<dbReference type="Pfam" id="PF07488">
    <property type="entry name" value="Glyco_hydro_67M"/>
    <property type="match status" value="1"/>
</dbReference>
<dbReference type="RefSeq" id="WP_075133713.1">
    <property type="nucleotide sequence ID" value="NZ_MSIF01000006.1"/>
</dbReference>
<protein>
    <recommendedName>
        <fullName evidence="7">Xylan alpha-1,2-glucuronidase</fullName>
        <ecNumber evidence="7">3.2.1.131</ecNumber>
    </recommendedName>
</protein>
<keyword evidence="15" id="KW-1185">Reference proteome</keyword>
<dbReference type="PANTHER" id="PTHR39207:SF1">
    <property type="entry name" value="ALPHA-GLUCURONIDASE A"/>
    <property type="match status" value="1"/>
</dbReference>
<sequence length="1158" mass="126078">MGTGAGPRQCRGIPVLFVAFLMLVGLLPGTSAAAAPVPEDPYGDGYDGSSMWMRYPRVDDPGLLRRYREAISTVVVENAGRNKAHRHTPNLTMATGSAERLVETTLEAARNELTRGLGGLLDRDVPVWSDRGGQVPDGAVVVGTRDSSTVVRRYVSARDLASVGAEGYLIRSVSRGRHEVTVIAANTDVGALYGTFAFLRHLQTQRPIANLNISGSPKVEHRHLNYWETERLYAGNDELGDGGLGGETGAIFNFAATGASAHLNLPVILDRYIVAARALASVGITGITINNVNANPVYLTRAYIQQEAALADALRPYGIRLAVSANYAAPLDQRFAPDTLTREQLDPTSTEFQGWWNRRARELQAAIPDFIGFTVKANSEGQPGPQDHGKDHGDGANGLAAAVAPLGMTIFWRTFVYNPDVDTDRLKRAYLEFAPIDDEPQPDGTRGRFADNVFLQTKNGPLDFQAREPIHPMFGRMENTNQAIELQITQEYTGQGTMLTYLGPMWEEVLTTDTYATDRQGRLLDKRRVGNIVDGSAQGHRDTAVVGVANLGNADNLTGHHFSQANLFAFGRLAWDWTLDAEDIATDWVRMTWNNRDDVVETIVAMMMGSWEALVSYQTPLGIGHQFEFSNPADHYGPGPSVWFGNDDWSPVHYNKADSVGLGYDRSPTGSDLAAQYFPTLAAKYGDIDTVPENLMMWFHHVPWDHRMRSGRIFWDELVHRYQMGVQYVTGMRHTWDALEPYLDARRFAEVRAKLAKHEADAADWRDTCVNYWQEFSGRPVPVDGGPLSITIDVGGRTFGGFDLSAASYPIPVAAGASPHVTHVSTADTAARYEIISQPAGVPGRAVVRVTKNDFFGPLVKDHVFTMVRDTTLESLTVNGSALASFRADVLAYNAVLPADAGSVPAVAAVASDPAATVAVEQASTPTGQATVTVTNGETSTVYTVRFPTAITGSDEFTSSELGAQWHWVREDAGRWRPGDGALTVTSQNGDLQGSVNTARNIALQDVNGDWTAESRVVFSRPLATDNEQGGVVAYADDDNYVKLAWEMGDAKAPVNKLRVVLLREENGVATAMQVTGAAAQRLVGEGGAIWLRLTKTGNTYKAYYSNDGTVYKYMGTTTLATEPTSAGMLSFNRAGTSTDLDAAFDYFRIDSRGEYIG</sequence>
<dbReference type="InterPro" id="IPR011099">
    <property type="entry name" value="Glyco_hydro_67_C"/>
</dbReference>
<dbReference type="Gene3D" id="2.60.120.200">
    <property type="match status" value="1"/>
</dbReference>
<dbReference type="SUPFAM" id="SSF49899">
    <property type="entry name" value="Concanavalin A-like lectins/glucanases"/>
    <property type="match status" value="1"/>
</dbReference>
<evidence type="ECO:0000256" key="5">
    <source>
        <dbReference type="ARBA" id="ARBA00023295"/>
    </source>
</evidence>
<dbReference type="Pfam" id="PF03648">
    <property type="entry name" value="Glyco_hydro_67N"/>
    <property type="match status" value="1"/>
</dbReference>
<keyword evidence="4 7" id="KW-0119">Carbohydrate metabolism</keyword>
<dbReference type="InterPro" id="IPR011100">
    <property type="entry name" value="Glyco_hydro_67_cat"/>
</dbReference>
<dbReference type="PANTHER" id="PTHR39207">
    <property type="entry name" value="ALPHA-GLUCURONIDASE A"/>
    <property type="match status" value="1"/>
</dbReference>
<dbReference type="GO" id="GO:0046559">
    <property type="term" value="F:alpha-glucuronidase activity"/>
    <property type="evidence" value="ECO:0007669"/>
    <property type="project" value="InterPro"/>
</dbReference>
<evidence type="ECO:0000256" key="4">
    <source>
        <dbReference type="ARBA" id="ARBA00023277"/>
    </source>
</evidence>
<evidence type="ECO:0000259" key="11">
    <source>
        <dbReference type="Pfam" id="PF07477"/>
    </source>
</evidence>
<comment type="subunit">
    <text evidence="7">Homodimer.</text>
</comment>
<dbReference type="EMBL" id="MSIF01000006">
    <property type="protein sequence ID" value="OLF10724.1"/>
    <property type="molecule type" value="Genomic_DNA"/>
</dbReference>
<dbReference type="InterPro" id="IPR029018">
    <property type="entry name" value="Hex-like_dom2"/>
</dbReference>
<comment type="caution">
    <text evidence="14">The sequence shown here is derived from an EMBL/GenBank/DDBJ whole genome shotgun (WGS) entry which is preliminary data.</text>
</comment>
<evidence type="ECO:0000313" key="14">
    <source>
        <dbReference type="EMBL" id="OLF10724.1"/>
    </source>
</evidence>
<reference evidence="14 15" key="1">
    <citation type="submission" date="2016-12" db="EMBL/GenBank/DDBJ databases">
        <title>The draft genome sequence of Actinophytocola xinjiangensis.</title>
        <authorList>
            <person name="Wang W."/>
            <person name="Yuan L."/>
        </authorList>
    </citation>
    <scope>NUCLEOTIDE SEQUENCE [LARGE SCALE GENOMIC DNA]</scope>
    <source>
        <strain evidence="14 15">CGMCC 4.4663</strain>
    </source>
</reference>
<evidence type="ECO:0000256" key="3">
    <source>
        <dbReference type="ARBA" id="ARBA00022801"/>
    </source>
</evidence>
<gene>
    <name evidence="14" type="ORF">BLA60_15485</name>
</gene>
<dbReference type="Proteomes" id="UP000185696">
    <property type="component" value="Unassembled WGS sequence"/>
</dbReference>
<dbReference type="Pfam" id="PF17851">
    <property type="entry name" value="GH43_C2"/>
    <property type="match status" value="1"/>
</dbReference>
<evidence type="ECO:0000259" key="12">
    <source>
        <dbReference type="Pfam" id="PF07488"/>
    </source>
</evidence>
<dbReference type="Gene3D" id="3.20.20.80">
    <property type="entry name" value="Glycosidases"/>
    <property type="match status" value="1"/>
</dbReference>
<evidence type="ECO:0000256" key="9">
    <source>
        <dbReference type="SAM" id="SignalP"/>
    </source>
</evidence>
<evidence type="ECO:0000256" key="8">
    <source>
        <dbReference type="SAM" id="MobiDB-lite"/>
    </source>
</evidence>
<evidence type="ECO:0000256" key="1">
    <source>
        <dbReference type="ARBA" id="ARBA00008833"/>
    </source>
</evidence>
<keyword evidence="3 7" id="KW-0378">Hydrolase</keyword>
<dbReference type="SUPFAM" id="SSF51445">
    <property type="entry name" value="(Trans)glycosidases"/>
    <property type="match status" value="1"/>
</dbReference>
<dbReference type="InterPro" id="IPR017853">
    <property type="entry name" value="GH"/>
</dbReference>
<dbReference type="GO" id="GO:0005576">
    <property type="term" value="C:extracellular region"/>
    <property type="evidence" value="ECO:0007669"/>
    <property type="project" value="InterPro"/>
</dbReference>
<dbReference type="Pfam" id="PF07477">
    <property type="entry name" value="Glyco_hydro_67C"/>
    <property type="match status" value="1"/>
</dbReference>
<feature type="domain" description="Glycosyl hydrolase family 67 catalytic" evidence="12">
    <location>
        <begin position="202"/>
        <end position="556"/>
    </location>
</feature>
<evidence type="ECO:0000313" key="15">
    <source>
        <dbReference type="Proteomes" id="UP000185696"/>
    </source>
</evidence>
<feature type="domain" description="Beta-xylosidase C-terminal Concanavalin A-like" evidence="13">
    <location>
        <begin position="954"/>
        <end position="1150"/>
    </location>
</feature>
<comment type="catalytic activity">
    <reaction evidence="7">
        <text>Hydrolysis of (1-&gt;2)-alpha-D-(4-O-methyl)glucuronosyl links in the main chain of hardwood xylans.</text>
        <dbReference type="EC" id="3.2.1.131"/>
    </reaction>
</comment>
<feature type="signal peptide" evidence="9">
    <location>
        <begin position="1"/>
        <end position="33"/>
    </location>
</feature>
<evidence type="ECO:0000259" key="13">
    <source>
        <dbReference type="Pfam" id="PF17851"/>
    </source>
</evidence>
<feature type="domain" description="Glycosyl hydrolase family 67 C-terminal" evidence="11">
    <location>
        <begin position="558"/>
        <end position="782"/>
    </location>
</feature>
<dbReference type="InterPro" id="IPR013320">
    <property type="entry name" value="ConA-like_dom_sf"/>
</dbReference>
<keyword evidence="9" id="KW-0732">Signal</keyword>
<keyword evidence="2 7" id="KW-0858">Xylan degradation</keyword>
<comment type="similarity">
    <text evidence="1 7">Belongs to the glycosyl hydrolase 67 family.</text>
</comment>
<dbReference type="GO" id="GO:0033939">
    <property type="term" value="F:xylan alpha-1,2-glucuronosidase activity"/>
    <property type="evidence" value="ECO:0007669"/>
    <property type="project" value="UniProtKB-EC"/>
</dbReference>
<feature type="region of interest" description="Disordered" evidence="8">
    <location>
        <begin position="377"/>
        <end position="396"/>
    </location>
</feature>
<dbReference type="Gene3D" id="3.30.379.10">
    <property type="entry name" value="Chitobiase/beta-hexosaminidase domain 2-like"/>
    <property type="match status" value="1"/>
</dbReference>
<feature type="chain" id="PRO_5039656206" description="Xylan alpha-1,2-glucuronidase" evidence="9">
    <location>
        <begin position="34"/>
        <end position="1158"/>
    </location>
</feature>
<keyword evidence="5 7" id="KW-0326">Glycosidase</keyword>
<evidence type="ECO:0000259" key="10">
    <source>
        <dbReference type="Pfam" id="PF03648"/>
    </source>
</evidence>
<accession>A0A7Z0WP32</accession>
<evidence type="ECO:0000256" key="7">
    <source>
        <dbReference type="RuleBase" id="RU361198"/>
    </source>
</evidence>